<reference evidence="1 2" key="1">
    <citation type="journal article" date="2023" name="Genes (Basel)">
        <title>Chromosome-Level Genome Assembly and Circadian Gene Repertoire of the Patagonia Blennie Eleginops maclovinus-The Closest Ancestral Proxy of Antarctic Cryonotothenioids.</title>
        <authorList>
            <person name="Cheng C.C."/>
            <person name="Rivera-Colon A.G."/>
            <person name="Minhas B.F."/>
            <person name="Wilson L."/>
            <person name="Rayamajhi N."/>
            <person name="Vargas-Chacoff L."/>
            <person name="Catchen J.M."/>
        </authorList>
    </citation>
    <scope>NUCLEOTIDE SEQUENCE [LARGE SCALE GENOMIC DNA]</scope>
    <source>
        <strain evidence="1">JMC-PN-2008</strain>
    </source>
</reference>
<proteinExistence type="predicted"/>
<reference evidence="1 2" key="2">
    <citation type="journal article" date="2023" name="Mol. Biol. Evol.">
        <title>Genomics of Secondarily Temperate Adaptation in the Only Non-Antarctic Icefish.</title>
        <authorList>
            <person name="Rivera-Colon A.G."/>
            <person name="Rayamajhi N."/>
            <person name="Minhas B.F."/>
            <person name="Madrigal G."/>
            <person name="Bilyk K.T."/>
            <person name="Yoon V."/>
            <person name="Hune M."/>
            <person name="Gregory S."/>
            <person name="Cheng C.H.C."/>
            <person name="Catchen J.M."/>
        </authorList>
    </citation>
    <scope>NUCLEOTIDE SEQUENCE [LARGE SCALE GENOMIC DNA]</scope>
    <source>
        <strain evidence="1">JMC-PN-2008</strain>
    </source>
</reference>
<dbReference type="Proteomes" id="UP001346869">
    <property type="component" value="Unassembled WGS sequence"/>
</dbReference>
<evidence type="ECO:0000313" key="1">
    <source>
        <dbReference type="EMBL" id="KAK5847462.1"/>
    </source>
</evidence>
<accession>A0AAN7WQ45</accession>
<comment type="caution">
    <text evidence="1">The sequence shown here is derived from an EMBL/GenBank/DDBJ whole genome shotgun (WGS) entry which is preliminary data.</text>
</comment>
<evidence type="ECO:0000313" key="2">
    <source>
        <dbReference type="Proteomes" id="UP001346869"/>
    </source>
</evidence>
<organism evidence="1 2">
    <name type="scientific">Eleginops maclovinus</name>
    <name type="common">Patagonian blennie</name>
    <name type="synonym">Eleginus maclovinus</name>
    <dbReference type="NCBI Taxonomy" id="56733"/>
    <lineage>
        <taxon>Eukaryota</taxon>
        <taxon>Metazoa</taxon>
        <taxon>Chordata</taxon>
        <taxon>Craniata</taxon>
        <taxon>Vertebrata</taxon>
        <taxon>Euteleostomi</taxon>
        <taxon>Actinopterygii</taxon>
        <taxon>Neopterygii</taxon>
        <taxon>Teleostei</taxon>
        <taxon>Neoteleostei</taxon>
        <taxon>Acanthomorphata</taxon>
        <taxon>Eupercaria</taxon>
        <taxon>Perciformes</taxon>
        <taxon>Notothenioidei</taxon>
        <taxon>Eleginopidae</taxon>
        <taxon>Eleginops</taxon>
    </lineage>
</organism>
<name>A0AAN7WQ45_ELEMC</name>
<keyword evidence="2" id="KW-1185">Reference proteome</keyword>
<dbReference type="AlphaFoldDB" id="A0AAN7WQ45"/>
<sequence length="70" mass="7787">MQDVWSCIKSESKTNQEGFMNNFDMLTDRNPLILTGIRNSNCAPHENHGLKLCTSDGVLHQCGPTHLSIS</sequence>
<protein>
    <submittedName>
        <fullName evidence="1">Uncharacterized protein</fullName>
    </submittedName>
</protein>
<gene>
    <name evidence="1" type="ORF">PBY51_016586</name>
</gene>
<dbReference type="EMBL" id="JAUZQC010000026">
    <property type="protein sequence ID" value="KAK5847462.1"/>
    <property type="molecule type" value="Genomic_DNA"/>
</dbReference>